<dbReference type="PANTHER" id="PTHR46143">
    <property type="entry name" value="CALPAIN-7"/>
    <property type="match status" value="1"/>
</dbReference>
<evidence type="ECO:0000313" key="9">
    <source>
        <dbReference type="EMBL" id="ETV94822.1"/>
    </source>
</evidence>
<dbReference type="CDD" id="cd00044">
    <property type="entry name" value="CysPc"/>
    <property type="match status" value="1"/>
</dbReference>
<dbReference type="RefSeq" id="XP_008876413.1">
    <property type="nucleotide sequence ID" value="XM_008878191.1"/>
</dbReference>
<dbReference type="SUPFAM" id="SSF49758">
    <property type="entry name" value="Calpain large subunit, middle domain (domain III)"/>
    <property type="match status" value="3"/>
</dbReference>
<gene>
    <name evidence="9" type="ORF">H310_11489</name>
</gene>
<protein>
    <recommendedName>
        <fullName evidence="8">Calpain catalytic domain-containing protein</fullName>
    </recommendedName>
</protein>
<dbReference type="VEuPathDB" id="FungiDB:H310_11489"/>
<name>A0A024TNA2_9STRA</name>
<dbReference type="Pfam" id="PF01067">
    <property type="entry name" value="Calpain_III"/>
    <property type="match status" value="1"/>
</dbReference>
<dbReference type="SMART" id="SM00720">
    <property type="entry name" value="calpain_III"/>
    <property type="match status" value="2"/>
</dbReference>
<dbReference type="InterPro" id="IPR022684">
    <property type="entry name" value="Calpain_cysteine_protease"/>
</dbReference>
<evidence type="ECO:0000256" key="4">
    <source>
        <dbReference type="PIRSR" id="PIRSR622684-1"/>
    </source>
</evidence>
<dbReference type="InterPro" id="IPR022683">
    <property type="entry name" value="Calpain_III"/>
</dbReference>
<evidence type="ECO:0000256" key="2">
    <source>
        <dbReference type="ARBA" id="ARBA00022801"/>
    </source>
</evidence>
<reference evidence="9" key="1">
    <citation type="submission" date="2013-12" db="EMBL/GenBank/DDBJ databases">
        <title>The Genome Sequence of Aphanomyces invadans NJM9701.</title>
        <authorList>
            <consortium name="The Broad Institute Genomics Platform"/>
            <person name="Russ C."/>
            <person name="Tyler B."/>
            <person name="van West P."/>
            <person name="Dieguez-Uribeondo J."/>
            <person name="Young S.K."/>
            <person name="Zeng Q."/>
            <person name="Gargeya S."/>
            <person name="Fitzgerald M."/>
            <person name="Abouelleil A."/>
            <person name="Alvarado L."/>
            <person name="Chapman S.B."/>
            <person name="Gainer-Dewar J."/>
            <person name="Goldberg J."/>
            <person name="Griggs A."/>
            <person name="Gujja S."/>
            <person name="Hansen M."/>
            <person name="Howarth C."/>
            <person name="Imamovic A."/>
            <person name="Ireland A."/>
            <person name="Larimer J."/>
            <person name="McCowan C."/>
            <person name="Murphy C."/>
            <person name="Pearson M."/>
            <person name="Poon T.W."/>
            <person name="Priest M."/>
            <person name="Roberts A."/>
            <person name="Saif S."/>
            <person name="Shea T."/>
            <person name="Sykes S."/>
            <person name="Wortman J."/>
            <person name="Nusbaum C."/>
            <person name="Birren B."/>
        </authorList>
    </citation>
    <scope>NUCLEOTIDE SEQUENCE [LARGE SCALE GENOMIC DNA]</scope>
    <source>
        <strain evidence="9">NJM9701</strain>
    </source>
</reference>
<dbReference type="GeneID" id="20088539"/>
<feature type="active site" evidence="4 5">
    <location>
        <position position="512"/>
    </location>
</feature>
<dbReference type="PRINTS" id="PR00704">
    <property type="entry name" value="CALPAIN"/>
</dbReference>
<dbReference type="GO" id="GO:0004198">
    <property type="term" value="F:calcium-dependent cysteine-type endopeptidase activity"/>
    <property type="evidence" value="ECO:0007669"/>
    <property type="project" value="InterPro"/>
</dbReference>
<feature type="coiled-coil region" evidence="6">
    <location>
        <begin position="159"/>
        <end position="186"/>
    </location>
</feature>
<dbReference type="GO" id="GO:0006508">
    <property type="term" value="P:proteolysis"/>
    <property type="evidence" value="ECO:0007669"/>
    <property type="project" value="UniProtKB-KW"/>
</dbReference>
<dbReference type="Pfam" id="PF00648">
    <property type="entry name" value="Peptidase_C2"/>
    <property type="match status" value="1"/>
</dbReference>
<dbReference type="InterPro" id="IPR051297">
    <property type="entry name" value="PalB/RIM13"/>
</dbReference>
<dbReference type="STRING" id="157072.A0A024TNA2"/>
<dbReference type="InterPro" id="IPR038765">
    <property type="entry name" value="Papain-like_cys_pep_sf"/>
</dbReference>
<dbReference type="OrthoDB" id="167576at2759"/>
<keyword evidence="6" id="KW-0175">Coiled coil</keyword>
<evidence type="ECO:0000256" key="1">
    <source>
        <dbReference type="ARBA" id="ARBA00022670"/>
    </source>
</evidence>
<evidence type="ECO:0000259" key="8">
    <source>
        <dbReference type="PROSITE" id="PS50203"/>
    </source>
</evidence>
<dbReference type="InterPro" id="IPR036181">
    <property type="entry name" value="MIT_dom_sf"/>
</dbReference>
<dbReference type="eggNOG" id="KOG0045">
    <property type="taxonomic scope" value="Eukaryota"/>
</dbReference>
<dbReference type="InterPro" id="IPR022682">
    <property type="entry name" value="Calpain_domain_III"/>
</dbReference>
<dbReference type="PROSITE" id="PS50203">
    <property type="entry name" value="CALPAIN_CAT"/>
    <property type="match status" value="1"/>
</dbReference>
<accession>A0A024TNA2</accession>
<dbReference type="PANTHER" id="PTHR46143:SF1">
    <property type="entry name" value="CALPAIN-7"/>
    <property type="match status" value="1"/>
</dbReference>
<evidence type="ECO:0000256" key="6">
    <source>
        <dbReference type="SAM" id="Coils"/>
    </source>
</evidence>
<keyword evidence="2 5" id="KW-0378">Hydrolase</keyword>
<dbReference type="SMART" id="SM00230">
    <property type="entry name" value="CysPc"/>
    <property type="match status" value="1"/>
</dbReference>
<sequence>MSRVNVLYEQAFKAAEDGHAAESGNDAALAIQHFEQAVQLFTRLASVESLSKRTLLHEHIQDFQQRIQDLRSGNDVPAIPHAEVCSRPRPESTTDDDGRLPDALTADPRWLYATRLEQEAASTEAMRNVALPVVMDAYMRAADEFMEMLRDKSVPDDACQCIRRKVERLIDRITTLKNQDHELEMEDLMMEADLLFHVDYAKVKRKVPDATSLHHQQHAIPHDPGHVAASDVAPLAKYTAEEVDVLRRSSVINGRLFQPWIASDEKFDTTEAFTDPDGLLSMSSKQLEKLAKWVRPSEYGTAPPRMVSQISPYVIVQDVVTDCSFVASLCITAAYEMRFHKQLITNIIFPQDPNGAPIVNPGGKYVVKLWANGVPRRVVVDDYLPLGHSGSLLCSCTTESNELWVSIIEKAYLKVNGGYDFPGSNSGIDVFALTGWIPETISFADPGGGDTSADMVWQRLMSAHNFGDCLITIATGDLPKAVAKQVGLVPSHAYAVLNVVETTSTRLLLVKNPWNRKRWRGPYGMDDVDRWTPDLDRELGLDDGDASRRRRRHTRDDGLFWIDFASVQTYFSALFLNWNPDLFRYRFTMHKHWPVDGGPENDTYNLGYNPQYALTFPTLDRKTKPFSVWILLSRHVTAVEAPTTVQPFLALHVYKQRSRVYYPNNAFARGTYSNNPHSLTCVDVELTADGPTTFILVASQYEKLAPLDYTISVFSTEGPFELTTAPEPPPHRIHVMDAWTTDTAGGSPKHATFVNNPQYQLVIDDASIERMLLTLEAPPAVELAINLRLVRGDGQRIGSVSKKSVRAQSGEYRPGFCYMEVEAVEAGTYTIVASTFEPHRTGSFSLTVAATSAAFQVLTLPPEGHNMIPFVCSGKWNVEVGTAAGCSNYGHYLDNPQFLVHVMATCQLFFRLRQRGAASSTINVSLYPCTSTGQLHDPHCNPTTAFVTSAKGSYTNSACGVRTPAAQFPRGFYLAIPSTFDPHHGDFDLHGYSDAPVVTTRLR</sequence>
<feature type="compositionally biased region" description="Basic and acidic residues" evidence="7">
    <location>
        <begin position="84"/>
        <end position="100"/>
    </location>
</feature>
<keyword evidence="1 5" id="KW-0645">Protease</keyword>
<organism evidence="9">
    <name type="scientific">Aphanomyces invadans</name>
    <dbReference type="NCBI Taxonomy" id="157072"/>
    <lineage>
        <taxon>Eukaryota</taxon>
        <taxon>Sar</taxon>
        <taxon>Stramenopiles</taxon>
        <taxon>Oomycota</taxon>
        <taxon>Saprolegniomycetes</taxon>
        <taxon>Saprolegniales</taxon>
        <taxon>Verrucalvaceae</taxon>
        <taxon>Aphanomyces</taxon>
    </lineage>
</organism>
<feature type="domain" description="Calpain catalytic" evidence="8">
    <location>
        <begin position="261"/>
        <end position="580"/>
    </location>
</feature>
<dbReference type="EMBL" id="KI913983">
    <property type="protein sequence ID" value="ETV94822.1"/>
    <property type="molecule type" value="Genomic_DNA"/>
</dbReference>
<dbReference type="SUPFAM" id="SSF54001">
    <property type="entry name" value="Cysteine proteinases"/>
    <property type="match status" value="1"/>
</dbReference>
<feature type="active site" evidence="4 5">
    <location>
        <position position="492"/>
    </location>
</feature>
<dbReference type="SUPFAM" id="SSF116846">
    <property type="entry name" value="MIT domain"/>
    <property type="match status" value="1"/>
</dbReference>
<dbReference type="InterPro" id="IPR036213">
    <property type="entry name" value="Calpain_III_sf"/>
</dbReference>
<evidence type="ECO:0000256" key="7">
    <source>
        <dbReference type="SAM" id="MobiDB-lite"/>
    </source>
</evidence>
<proteinExistence type="predicted"/>
<dbReference type="InterPro" id="IPR001300">
    <property type="entry name" value="Peptidase_C2_calpain_cat"/>
</dbReference>
<feature type="active site" evidence="4 5">
    <location>
        <position position="323"/>
    </location>
</feature>
<evidence type="ECO:0000256" key="3">
    <source>
        <dbReference type="ARBA" id="ARBA00022807"/>
    </source>
</evidence>
<dbReference type="Gene3D" id="2.60.120.380">
    <property type="match status" value="3"/>
</dbReference>
<feature type="region of interest" description="Disordered" evidence="7">
    <location>
        <begin position="78"/>
        <end position="101"/>
    </location>
</feature>
<evidence type="ECO:0000256" key="5">
    <source>
        <dbReference type="PROSITE-ProRule" id="PRU00239"/>
    </source>
</evidence>
<keyword evidence="3 5" id="KW-0788">Thiol protease</keyword>
<dbReference type="AlphaFoldDB" id="A0A024TNA2"/>
<dbReference type="Gene3D" id="3.90.70.10">
    <property type="entry name" value="Cysteine proteinases"/>
    <property type="match status" value="1"/>
</dbReference>